<evidence type="ECO:0000313" key="2">
    <source>
        <dbReference type="EMBL" id="GMA90164.1"/>
    </source>
</evidence>
<evidence type="ECO:0000256" key="1">
    <source>
        <dbReference type="SAM" id="MobiDB-lite"/>
    </source>
</evidence>
<keyword evidence="3" id="KW-1185">Reference proteome</keyword>
<organism evidence="2 3">
    <name type="scientific">Homoserinibacter gongjuensis</name>
    <dbReference type="NCBI Taxonomy" id="1162968"/>
    <lineage>
        <taxon>Bacteria</taxon>
        <taxon>Bacillati</taxon>
        <taxon>Actinomycetota</taxon>
        <taxon>Actinomycetes</taxon>
        <taxon>Micrococcales</taxon>
        <taxon>Microbacteriaceae</taxon>
        <taxon>Homoserinibacter</taxon>
    </lineage>
</organism>
<sequence>MTDPNSPQQPLPPAVPPVPPAGPAAGSAAAPPPAAPPPAPPAAPAPEASPPETSLPEALQREPAPIDTTNAKGDGLTKCPRCGSAEIGPVPGTDNLRCAFCRFEWTAASFMASVGFDSPSSSCRARCSPRA</sequence>
<proteinExistence type="predicted"/>
<gene>
    <name evidence="2" type="ORF">GCM10025869_06930</name>
</gene>
<comment type="caution">
    <text evidence="2">The sequence shown here is derived from an EMBL/GenBank/DDBJ whole genome shotgun (WGS) entry which is preliminary data.</text>
</comment>
<dbReference type="EMBL" id="BSVA01000001">
    <property type="protein sequence ID" value="GMA90164.1"/>
    <property type="molecule type" value="Genomic_DNA"/>
</dbReference>
<reference evidence="3" key="1">
    <citation type="journal article" date="2019" name="Int. J. Syst. Evol. Microbiol.">
        <title>The Global Catalogue of Microorganisms (GCM) 10K type strain sequencing project: providing services to taxonomists for standard genome sequencing and annotation.</title>
        <authorList>
            <consortium name="The Broad Institute Genomics Platform"/>
            <consortium name="The Broad Institute Genome Sequencing Center for Infectious Disease"/>
            <person name="Wu L."/>
            <person name="Ma J."/>
        </authorList>
    </citation>
    <scope>NUCLEOTIDE SEQUENCE [LARGE SCALE GENOMIC DNA]</scope>
    <source>
        <strain evidence="3">NBRC 108755</strain>
    </source>
</reference>
<dbReference type="RefSeq" id="WP_284297780.1">
    <property type="nucleotide sequence ID" value="NZ_BSVA01000001.1"/>
</dbReference>
<accession>A0ABQ6JQG7</accession>
<feature type="compositionally biased region" description="Pro residues" evidence="1">
    <location>
        <begin position="30"/>
        <end position="49"/>
    </location>
</feature>
<evidence type="ECO:0000313" key="3">
    <source>
        <dbReference type="Proteomes" id="UP001157069"/>
    </source>
</evidence>
<feature type="region of interest" description="Disordered" evidence="1">
    <location>
        <begin position="1"/>
        <end position="95"/>
    </location>
</feature>
<protein>
    <submittedName>
        <fullName evidence="2">Uncharacterized protein</fullName>
    </submittedName>
</protein>
<name>A0ABQ6JQG7_9MICO</name>
<feature type="compositionally biased region" description="Pro residues" evidence="1">
    <location>
        <begin position="7"/>
        <end position="22"/>
    </location>
</feature>
<dbReference type="Proteomes" id="UP001157069">
    <property type="component" value="Unassembled WGS sequence"/>
</dbReference>